<dbReference type="Gene3D" id="1.20.120.1220">
    <property type="match status" value="1"/>
</dbReference>
<keyword evidence="2" id="KW-0472">Membrane</keyword>
<evidence type="ECO:0000259" key="3">
    <source>
        <dbReference type="Pfam" id="PF01478"/>
    </source>
</evidence>
<dbReference type="EMBL" id="JAAGWK010000009">
    <property type="protein sequence ID" value="NEL53306.1"/>
    <property type="molecule type" value="Genomic_DNA"/>
</dbReference>
<sequence length="164" mass="15969">MAGSVAVTGVRPMTVGVVAAAAAAVLLGGVDLLVHRLPDRVTGPAVLVVLGALLLDGAVTGQWPAVLRAVLAGAVAAGGAAALWLAVPRGLGLGDAKLLGLLGPVLGWRGWDVLLAGVFLGLLVGALLSLGLLATRRAGWRTAVPFGPPLLIGAALALAAAGPP</sequence>
<keyword evidence="5" id="KW-1185">Reference proteome</keyword>
<feature type="transmembrane region" description="Helical" evidence="2">
    <location>
        <begin position="142"/>
        <end position="161"/>
    </location>
</feature>
<gene>
    <name evidence="4" type="ORF">G1H19_04665</name>
</gene>
<feature type="transmembrane region" description="Helical" evidence="2">
    <location>
        <begin position="12"/>
        <end position="35"/>
    </location>
</feature>
<keyword evidence="2" id="KW-1133">Transmembrane helix</keyword>
<dbReference type="PANTHER" id="PTHR30487:SF0">
    <property type="entry name" value="PREPILIN LEADER PEPTIDASE_N-METHYLTRANSFERASE-RELATED"/>
    <property type="match status" value="1"/>
</dbReference>
<feature type="domain" description="Prepilin type IV endopeptidase peptidase" evidence="3">
    <location>
        <begin position="21"/>
        <end position="128"/>
    </location>
</feature>
<dbReference type="GO" id="GO:0006465">
    <property type="term" value="P:signal peptide processing"/>
    <property type="evidence" value="ECO:0007669"/>
    <property type="project" value="TreeGrafter"/>
</dbReference>
<organism evidence="4 5">
    <name type="scientific">Goekera deserti</name>
    <dbReference type="NCBI Taxonomy" id="2497753"/>
    <lineage>
        <taxon>Bacteria</taxon>
        <taxon>Bacillati</taxon>
        <taxon>Actinomycetota</taxon>
        <taxon>Actinomycetes</taxon>
        <taxon>Geodermatophilales</taxon>
        <taxon>Geodermatophilaceae</taxon>
        <taxon>Goekera</taxon>
    </lineage>
</organism>
<protein>
    <submittedName>
        <fullName evidence="4">Peptidase A24</fullName>
    </submittedName>
</protein>
<evidence type="ECO:0000256" key="1">
    <source>
        <dbReference type="ARBA" id="ARBA00005801"/>
    </source>
</evidence>
<dbReference type="InterPro" id="IPR000045">
    <property type="entry name" value="Prepilin_IV_endopep_pep"/>
</dbReference>
<dbReference type="Pfam" id="PF01478">
    <property type="entry name" value="Peptidase_A24"/>
    <property type="match status" value="1"/>
</dbReference>
<feature type="transmembrane region" description="Helical" evidence="2">
    <location>
        <begin position="66"/>
        <end position="87"/>
    </location>
</feature>
<dbReference type="Proteomes" id="UP000470470">
    <property type="component" value="Unassembled WGS sequence"/>
</dbReference>
<dbReference type="GO" id="GO:0004190">
    <property type="term" value="F:aspartic-type endopeptidase activity"/>
    <property type="evidence" value="ECO:0007669"/>
    <property type="project" value="InterPro"/>
</dbReference>
<evidence type="ECO:0000256" key="2">
    <source>
        <dbReference type="SAM" id="Phobius"/>
    </source>
</evidence>
<reference evidence="4 5" key="1">
    <citation type="submission" date="2020-02" db="EMBL/GenBank/DDBJ databases">
        <title>The whole genome sequence of CPCC 205119.</title>
        <authorList>
            <person name="Jiang Z."/>
        </authorList>
    </citation>
    <scope>NUCLEOTIDE SEQUENCE [LARGE SCALE GENOMIC DNA]</scope>
    <source>
        <strain evidence="4 5">CPCC 205119</strain>
    </source>
</reference>
<feature type="transmembrane region" description="Helical" evidence="2">
    <location>
        <begin position="113"/>
        <end position="135"/>
    </location>
</feature>
<dbReference type="GO" id="GO:0005886">
    <property type="term" value="C:plasma membrane"/>
    <property type="evidence" value="ECO:0007669"/>
    <property type="project" value="TreeGrafter"/>
</dbReference>
<name>A0A7K3WAF3_9ACTN</name>
<evidence type="ECO:0000313" key="4">
    <source>
        <dbReference type="EMBL" id="NEL53306.1"/>
    </source>
</evidence>
<dbReference type="InterPro" id="IPR050882">
    <property type="entry name" value="Prepilin_peptidase/N-MTase"/>
</dbReference>
<keyword evidence="2" id="KW-0812">Transmembrane</keyword>
<proteinExistence type="inferred from homology"/>
<comment type="caution">
    <text evidence="4">The sequence shown here is derived from an EMBL/GenBank/DDBJ whole genome shotgun (WGS) entry which is preliminary data.</text>
</comment>
<accession>A0A7K3WAF3</accession>
<dbReference type="AlphaFoldDB" id="A0A7K3WAF3"/>
<dbReference type="PANTHER" id="PTHR30487">
    <property type="entry name" value="TYPE 4 PREPILIN-LIKE PROTEINS LEADER PEPTIDE-PROCESSING ENZYME"/>
    <property type="match status" value="1"/>
</dbReference>
<feature type="transmembrane region" description="Helical" evidence="2">
    <location>
        <begin position="41"/>
        <end position="59"/>
    </location>
</feature>
<comment type="similarity">
    <text evidence="1">Belongs to the peptidase A24 family.</text>
</comment>
<evidence type="ECO:0000313" key="5">
    <source>
        <dbReference type="Proteomes" id="UP000470470"/>
    </source>
</evidence>